<keyword evidence="6" id="KW-1185">Reference proteome</keyword>
<dbReference type="Pfam" id="PF01638">
    <property type="entry name" value="HxlR"/>
    <property type="match status" value="1"/>
</dbReference>
<keyword evidence="1" id="KW-0805">Transcription regulation</keyword>
<dbReference type="GO" id="GO:0003677">
    <property type="term" value="F:DNA binding"/>
    <property type="evidence" value="ECO:0007669"/>
    <property type="project" value="UniProtKB-KW"/>
</dbReference>
<evidence type="ECO:0000256" key="1">
    <source>
        <dbReference type="ARBA" id="ARBA00023015"/>
    </source>
</evidence>
<keyword evidence="2" id="KW-0238">DNA-binding</keyword>
<dbReference type="PROSITE" id="PS51118">
    <property type="entry name" value="HTH_HXLR"/>
    <property type="match status" value="1"/>
</dbReference>
<dbReference type="InterPro" id="IPR002577">
    <property type="entry name" value="HTH_HxlR"/>
</dbReference>
<dbReference type="Gene3D" id="1.10.10.10">
    <property type="entry name" value="Winged helix-like DNA-binding domain superfamily/Winged helix DNA-binding domain"/>
    <property type="match status" value="1"/>
</dbReference>
<sequence>MVLHALRDGPRRPVELRATIGGVSTKVLLETLQRLNRDALLRREAHDRPPGVDYALTELGRSLLPALDALSGWADEHGAEIATAQEAADGRDRRS</sequence>
<feature type="domain" description="HTH hxlR-type" evidence="4">
    <location>
        <begin position="1"/>
        <end position="82"/>
    </location>
</feature>
<dbReference type="AlphaFoldDB" id="A0AAC9PRJ9"/>
<protein>
    <submittedName>
        <fullName evidence="5">Transcriptional regulator, HxlR family</fullName>
    </submittedName>
</protein>
<dbReference type="KEGG" id="acad:UA74_10285"/>
<dbReference type="EMBL" id="CP016076">
    <property type="protein sequence ID" value="APU14120.1"/>
    <property type="molecule type" value="Genomic_DNA"/>
</dbReference>
<dbReference type="InterPro" id="IPR036390">
    <property type="entry name" value="WH_DNA-bd_sf"/>
</dbReference>
<dbReference type="PANTHER" id="PTHR33204">
    <property type="entry name" value="TRANSCRIPTIONAL REGULATOR, MARR FAMILY"/>
    <property type="match status" value="1"/>
</dbReference>
<reference evidence="6" key="1">
    <citation type="submission" date="2016-06" db="EMBL/GenBank/DDBJ databases">
        <title>Complete genome sequence of Actinoalloteichus fjordicus DSM 46855 (=ADI127-17), type strain of the new species Actinoalloteichus fjordicus.</title>
        <authorList>
            <person name="Ruckert C."/>
            <person name="Nouioui I."/>
            <person name="Willmese J."/>
            <person name="van Wezel G."/>
            <person name="Klenk H.-P."/>
            <person name="Kalinowski J."/>
            <person name="Zotchev S.B."/>
        </authorList>
    </citation>
    <scope>NUCLEOTIDE SEQUENCE [LARGE SCALE GENOMIC DNA]</scope>
    <source>
        <strain evidence="6">ADI127-7</strain>
    </source>
</reference>
<dbReference type="PANTHER" id="PTHR33204:SF39">
    <property type="entry name" value="TRANSCRIPTIONAL REGULATORY PROTEIN"/>
    <property type="match status" value="1"/>
</dbReference>
<accession>A0AAC9PRJ9</accession>
<keyword evidence="3" id="KW-0804">Transcription</keyword>
<dbReference type="InterPro" id="IPR036388">
    <property type="entry name" value="WH-like_DNA-bd_sf"/>
</dbReference>
<organism evidence="5 6">
    <name type="scientific">Actinoalloteichus fjordicus</name>
    <dbReference type="NCBI Taxonomy" id="1612552"/>
    <lineage>
        <taxon>Bacteria</taxon>
        <taxon>Bacillati</taxon>
        <taxon>Actinomycetota</taxon>
        <taxon>Actinomycetes</taxon>
        <taxon>Pseudonocardiales</taxon>
        <taxon>Pseudonocardiaceae</taxon>
        <taxon>Actinoalloteichus</taxon>
    </lineage>
</organism>
<gene>
    <name evidence="5" type="ORF">UA74_10285</name>
</gene>
<name>A0AAC9PRJ9_9PSEU</name>
<proteinExistence type="predicted"/>
<evidence type="ECO:0000256" key="2">
    <source>
        <dbReference type="ARBA" id="ARBA00023125"/>
    </source>
</evidence>
<evidence type="ECO:0000313" key="5">
    <source>
        <dbReference type="EMBL" id="APU14120.1"/>
    </source>
</evidence>
<evidence type="ECO:0000256" key="3">
    <source>
        <dbReference type="ARBA" id="ARBA00023163"/>
    </source>
</evidence>
<dbReference type="SUPFAM" id="SSF46785">
    <property type="entry name" value="Winged helix' DNA-binding domain"/>
    <property type="match status" value="1"/>
</dbReference>
<evidence type="ECO:0000313" key="6">
    <source>
        <dbReference type="Proteomes" id="UP000185511"/>
    </source>
</evidence>
<evidence type="ECO:0000259" key="4">
    <source>
        <dbReference type="PROSITE" id="PS51118"/>
    </source>
</evidence>
<dbReference type="Proteomes" id="UP000185511">
    <property type="component" value="Chromosome"/>
</dbReference>